<sequence length="46" mass="5329">MPRNATVFCKNVQNTIFNVEIVFYSAYMPSCPKSHVPVGVRRVLEW</sequence>
<dbReference type="EMBL" id="CP017315">
    <property type="protein sequence ID" value="AQS42353.1"/>
    <property type="molecule type" value="Genomic_DNA"/>
</dbReference>
<reference evidence="1 2" key="2">
    <citation type="journal article" date="2016" name="Sci. Rep.">
        <title>The genome of Rhizobiales bacteria in predatory ants reveals urease gene functions but no genes for nitrogen fixation.</title>
        <authorList>
            <person name="Neuvonen M.M."/>
            <person name="Tamarit D."/>
            <person name="Naslund K."/>
            <person name="Liebig J."/>
            <person name="Feldhaar H."/>
            <person name="Moran N.A."/>
            <person name="Guy L."/>
            <person name="Andersson S.G."/>
        </authorList>
    </citation>
    <scope>NUCLEOTIDE SEQUENCE [LARGE SCALE GENOMIC DNA]</scope>
    <source>
        <strain evidence="1 2">Hsal</strain>
    </source>
</reference>
<dbReference type="AlphaFoldDB" id="A0A1U9JWX3"/>
<dbReference type="KEGG" id="thd:BHV28_16830"/>
<reference evidence="1 2" key="1">
    <citation type="journal article" date="2010" name="Science">
        <title>Genomic comparison of the ants Camponotus floridanus and Harpegnathos saltator.</title>
        <authorList>
            <person name="Bonasio R."/>
            <person name="Zhang G."/>
            <person name="Ye C."/>
            <person name="Mutti N.S."/>
            <person name="Fang X."/>
            <person name="Qin N."/>
            <person name="Donahue G."/>
            <person name="Yang P."/>
            <person name="Li Q."/>
            <person name="Li C."/>
            <person name="Zhang P."/>
            <person name="Huang Z."/>
            <person name="Berger S.L."/>
            <person name="Reinberg D."/>
            <person name="Wang J."/>
            <person name="Liebig J."/>
        </authorList>
    </citation>
    <scope>NUCLEOTIDE SEQUENCE [LARGE SCALE GENOMIC DNA]</scope>
    <source>
        <strain evidence="1 2">Hsal</strain>
    </source>
</reference>
<name>A0A1U9JWX3_9HYPH</name>
<evidence type="ECO:0000313" key="1">
    <source>
        <dbReference type="EMBL" id="AQS42353.1"/>
    </source>
</evidence>
<keyword evidence="2" id="KW-1185">Reference proteome</keyword>
<dbReference type="Proteomes" id="UP000188912">
    <property type="component" value="Chromosome"/>
</dbReference>
<evidence type="ECO:0000313" key="2">
    <source>
        <dbReference type="Proteomes" id="UP000188912"/>
    </source>
</evidence>
<organism evidence="1 2">
    <name type="scientific">Candidatus Tokpelaia hoelldobleri</name>
    <dbReference type="NCBI Taxonomy" id="1902579"/>
    <lineage>
        <taxon>Bacteria</taxon>
        <taxon>Pseudomonadati</taxon>
        <taxon>Pseudomonadota</taxon>
        <taxon>Alphaproteobacteria</taxon>
        <taxon>Hyphomicrobiales</taxon>
        <taxon>Candidatus Tokpelaia</taxon>
    </lineage>
</organism>
<gene>
    <name evidence="1" type="ORF">BHV28_16830</name>
</gene>
<proteinExistence type="predicted"/>
<accession>A0A1U9JWX3</accession>
<protein>
    <submittedName>
        <fullName evidence="1">Uncharacterized protein</fullName>
    </submittedName>
</protein>